<reference evidence="4 5" key="1">
    <citation type="submission" date="2016-07" db="EMBL/GenBank/DDBJ databases">
        <title>Draft genome of the white-rot fungus Obba rivulosa 3A-2.</title>
        <authorList>
            <consortium name="DOE Joint Genome Institute"/>
            <person name="Miettinen O."/>
            <person name="Riley R."/>
            <person name="Acob R."/>
            <person name="Barry K."/>
            <person name="Cullen D."/>
            <person name="De Vries R."/>
            <person name="Hainaut M."/>
            <person name="Hatakka A."/>
            <person name="Henrissat B."/>
            <person name="Hilden K."/>
            <person name="Kuo R."/>
            <person name="Labutti K."/>
            <person name="Lipzen A."/>
            <person name="Makela M.R."/>
            <person name="Sandor L."/>
            <person name="Spatafora J.W."/>
            <person name="Grigoriev I.V."/>
            <person name="Hibbett D.S."/>
        </authorList>
    </citation>
    <scope>NUCLEOTIDE SEQUENCE [LARGE SCALE GENOMIC DNA]</scope>
    <source>
        <strain evidence="4 5">3A-2</strain>
    </source>
</reference>
<keyword evidence="2" id="KW-0456">Lyase</keyword>
<keyword evidence="5" id="KW-1185">Reference proteome</keyword>
<organism evidence="4 5">
    <name type="scientific">Obba rivulosa</name>
    <dbReference type="NCBI Taxonomy" id="1052685"/>
    <lineage>
        <taxon>Eukaryota</taxon>
        <taxon>Fungi</taxon>
        <taxon>Dikarya</taxon>
        <taxon>Basidiomycota</taxon>
        <taxon>Agaricomycotina</taxon>
        <taxon>Agaricomycetes</taxon>
        <taxon>Polyporales</taxon>
        <taxon>Gelatoporiaceae</taxon>
        <taxon>Obba</taxon>
    </lineage>
</organism>
<sequence>MGKTDRNTQELHPPAHSNEVKISFPREHVMLLTFNRPKALNAMTSTMVSDIKNILDWFEQEPYLWVVILTGEGRVFCAGADLINWKQREQSGETKDDQADVAGNPNGFASISRRSSSAKPIIAAVNGGAYGGGTEIVLNCDLVIASEDATFALPEVKVGVVAIQGGIPRLARIAGHQLASEMLLTGRNISAKDAATRFGFVNKVVPKSQVLSTALAWAAEINANSPDAVQSTKRALLLSNQHGSVEDTVLTHVWSKESTRAFKSSNIKEGLSAFSERRKPHWLNPAKL</sequence>
<dbReference type="EMBL" id="KV722444">
    <property type="protein sequence ID" value="OCH88745.1"/>
    <property type="molecule type" value="Genomic_DNA"/>
</dbReference>
<dbReference type="PANTHER" id="PTHR11941">
    <property type="entry name" value="ENOYL-COA HYDRATASE-RELATED"/>
    <property type="match status" value="1"/>
</dbReference>
<comment type="similarity">
    <text evidence="1 3">Belongs to the enoyl-CoA hydratase/isomerase family.</text>
</comment>
<dbReference type="Pfam" id="PF00378">
    <property type="entry name" value="ECH_1"/>
    <property type="match status" value="1"/>
</dbReference>
<proteinExistence type="inferred from homology"/>
<dbReference type="AlphaFoldDB" id="A0A8E2AUU6"/>
<dbReference type="GO" id="GO:0016829">
    <property type="term" value="F:lyase activity"/>
    <property type="evidence" value="ECO:0007669"/>
    <property type="project" value="UniProtKB-KW"/>
</dbReference>
<dbReference type="CDD" id="cd06558">
    <property type="entry name" value="crotonase-like"/>
    <property type="match status" value="1"/>
</dbReference>
<evidence type="ECO:0000313" key="5">
    <source>
        <dbReference type="Proteomes" id="UP000250043"/>
    </source>
</evidence>
<dbReference type="OrthoDB" id="2139957at2759"/>
<dbReference type="PANTHER" id="PTHR11941:SF158">
    <property type="entry name" value="ENOYL-COA HYDRATASE (AFU_ORTHOLOGUE AFUA_2G10650)"/>
    <property type="match status" value="1"/>
</dbReference>
<dbReference type="Proteomes" id="UP000250043">
    <property type="component" value="Unassembled WGS sequence"/>
</dbReference>
<dbReference type="GO" id="GO:0005739">
    <property type="term" value="C:mitochondrion"/>
    <property type="evidence" value="ECO:0007669"/>
    <property type="project" value="TreeGrafter"/>
</dbReference>
<dbReference type="GO" id="GO:0006635">
    <property type="term" value="P:fatty acid beta-oxidation"/>
    <property type="evidence" value="ECO:0007669"/>
    <property type="project" value="TreeGrafter"/>
</dbReference>
<dbReference type="Gene3D" id="1.10.12.10">
    <property type="entry name" value="Lyase 2-enoyl-coa Hydratase, Chain A, domain 2"/>
    <property type="match status" value="1"/>
</dbReference>
<dbReference type="PROSITE" id="PS00166">
    <property type="entry name" value="ENOYL_COA_HYDRATASE"/>
    <property type="match status" value="1"/>
</dbReference>
<dbReference type="InterPro" id="IPR001753">
    <property type="entry name" value="Enoyl-CoA_hydra/iso"/>
</dbReference>
<evidence type="ECO:0000256" key="2">
    <source>
        <dbReference type="ARBA" id="ARBA00023239"/>
    </source>
</evidence>
<gene>
    <name evidence="4" type="ORF">OBBRIDRAFT_794910</name>
</gene>
<dbReference type="InterPro" id="IPR018376">
    <property type="entry name" value="Enoyl-CoA_hyd/isom_CS"/>
</dbReference>
<dbReference type="SUPFAM" id="SSF52096">
    <property type="entry name" value="ClpP/crotonase"/>
    <property type="match status" value="1"/>
</dbReference>
<evidence type="ECO:0000256" key="1">
    <source>
        <dbReference type="ARBA" id="ARBA00005254"/>
    </source>
</evidence>
<accession>A0A8E2AUU6</accession>
<name>A0A8E2AUU6_9APHY</name>
<evidence type="ECO:0000313" key="4">
    <source>
        <dbReference type="EMBL" id="OCH88745.1"/>
    </source>
</evidence>
<evidence type="ECO:0000256" key="3">
    <source>
        <dbReference type="RuleBase" id="RU003707"/>
    </source>
</evidence>
<dbReference type="InterPro" id="IPR029045">
    <property type="entry name" value="ClpP/crotonase-like_dom_sf"/>
</dbReference>
<protein>
    <submittedName>
        <fullName evidence="4">Enoyl-CoA hydratase/carnithine racemase</fullName>
    </submittedName>
</protein>
<dbReference type="InterPro" id="IPR014748">
    <property type="entry name" value="Enoyl-CoA_hydra_C"/>
</dbReference>
<dbReference type="Gene3D" id="3.90.226.10">
    <property type="entry name" value="2-enoyl-CoA Hydratase, Chain A, domain 1"/>
    <property type="match status" value="1"/>
</dbReference>